<gene>
    <name evidence="2" type="ORF">LMG27174_05229</name>
</gene>
<feature type="region of interest" description="Disordered" evidence="1">
    <location>
        <begin position="1"/>
        <end position="31"/>
    </location>
</feature>
<reference evidence="2 3" key="1">
    <citation type="submission" date="2020-04" db="EMBL/GenBank/DDBJ databases">
        <authorList>
            <person name="De Canck E."/>
        </authorList>
    </citation>
    <scope>NUCLEOTIDE SEQUENCE [LARGE SCALE GENOMIC DNA]</scope>
    <source>
        <strain evidence="2 3">LMG 27174</strain>
    </source>
</reference>
<accession>A0A6J5C1D2</accession>
<dbReference type="Proteomes" id="UP000494205">
    <property type="component" value="Unassembled WGS sequence"/>
</dbReference>
<feature type="compositionally biased region" description="Pro residues" evidence="1">
    <location>
        <begin position="7"/>
        <end position="31"/>
    </location>
</feature>
<sequence>MSQPAEQPEPIPQPFAQPVPAPQPYAPPPVQPVVNWTLQVIRDGLQVDSFDGTTAVGQARPNKHHKVVTHKVGCKEQPAGSIDLQRTITVSPLRADSTGSVIAIEAQETLESDTTPKTSEGCKLPPQPFLVHASHPGLVVPAGQWVNWQIVGQDPSLLYRVRASLAPPSAQP</sequence>
<name>A0A6J5C1D2_9BURK</name>
<evidence type="ECO:0000313" key="3">
    <source>
        <dbReference type="Proteomes" id="UP000494205"/>
    </source>
</evidence>
<protein>
    <submittedName>
        <fullName evidence="2">Uncharacterized protein</fullName>
    </submittedName>
</protein>
<organism evidence="2 3">
    <name type="scientific">Paraburkholderia rhynchosiae</name>
    <dbReference type="NCBI Taxonomy" id="487049"/>
    <lineage>
        <taxon>Bacteria</taxon>
        <taxon>Pseudomonadati</taxon>
        <taxon>Pseudomonadota</taxon>
        <taxon>Betaproteobacteria</taxon>
        <taxon>Burkholderiales</taxon>
        <taxon>Burkholderiaceae</taxon>
        <taxon>Paraburkholderia</taxon>
    </lineage>
</organism>
<dbReference type="AlphaFoldDB" id="A0A6J5C1D2"/>
<evidence type="ECO:0000256" key="1">
    <source>
        <dbReference type="SAM" id="MobiDB-lite"/>
    </source>
</evidence>
<proteinExistence type="predicted"/>
<evidence type="ECO:0000313" key="2">
    <source>
        <dbReference type="EMBL" id="CAB3724348.1"/>
    </source>
</evidence>
<dbReference type="EMBL" id="CADIJZ010000022">
    <property type="protein sequence ID" value="CAB3724348.1"/>
    <property type="molecule type" value="Genomic_DNA"/>
</dbReference>